<dbReference type="PANTHER" id="PTHR22911:SF6">
    <property type="entry name" value="SOLUTE CARRIER FAMILY 35 MEMBER G1"/>
    <property type="match status" value="1"/>
</dbReference>
<evidence type="ECO:0000256" key="3">
    <source>
        <dbReference type="ARBA" id="ARBA00022692"/>
    </source>
</evidence>
<evidence type="ECO:0000259" key="7">
    <source>
        <dbReference type="Pfam" id="PF00892"/>
    </source>
</evidence>
<evidence type="ECO:0000256" key="4">
    <source>
        <dbReference type="ARBA" id="ARBA00022989"/>
    </source>
</evidence>
<evidence type="ECO:0000256" key="5">
    <source>
        <dbReference type="ARBA" id="ARBA00023136"/>
    </source>
</evidence>
<dbReference type="Proteomes" id="UP000183174">
    <property type="component" value="Unassembled WGS sequence"/>
</dbReference>
<organism evidence="8 9">
    <name type="scientific">Bradyrhizobium yuanmingense</name>
    <dbReference type="NCBI Taxonomy" id="108015"/>
    <lineage>
        <taxon>Bacteria</taxon>
        <taxon>Pseudomonadati</taxon>
        <taxon>Pseudomonadota</taxon>
        <taxon>Alphaproteobacteria</taxon>
        <taxon>Hyphomicrobiales</taxon>
        <taxon>Nitrobacteraceae</taxon>
        <taxon>Bradyrhizobium</taxon>
    </lineage>
</organism>
<evidence type="ECO:0000313" key="8">
    <source>
        <dbReference type="EMBL" id="SCB52674.1"/>
    </source>
</evidence>
<feature type="transmembrane region" description="Helical" evidence="6">
    <location>
        <begin position="180"/>
        <end position="199"/>
    </location>
</feature>
<evidence type="ECO:0000256" key="6">
    <source>
        <dbReference type="SAM" id="Phobius"/>
    </source>
</evidence>
<feature type="transmembrane region" description="Helical" evidence="6">
    <location>
        <begin position="41"/>
        <end position="59"/>
    </location>
</feature>
<comment type="subcellular location">
    <subcellularLocation>
        <location evidence="1">Membrane</location>
        <topology evidence="1">Multi-pass membrane protein</topology>
    </subcellularLocation>
</comment>
<feature type="transmembrane region" description="Helical" evidence="6">
    <location>
        <begin position="6"/>
        <end position="32"/>
    </location>
</feature>
<reference evidence="8 9" key="1">
    <citation type="submission" date="2016-08" db="EMBL/GenBank/DDBJ databases">
        <authorList>
            <person name="Seilhamer J.J."/>
        </authorList>
    </citation>
    <scope>NUCLEOTIDE SEQUENCE [LARGE SCALE GENOMIC DNA]</scope>
    <source>
        <strain evidence="8 9">CCBAU 10071</strain>
    </source>
</reference>
<dbReference type="PANTHER" id="PTHR22911">
    <property type="entry name" value="ACYL-MALONYL CONDENSING ENZYME-RELATED"/>
    <property type="match status" value="1"/>
</dbReference>
<gene>
    <name evidence="8" type="ORF">GA0061099_103712</name>
</gene>
<feature type="domain" description="EamA" evidence="7">
    <location>
        <begin position="67"/>
        <end position="195"/>
    </location>
</feature>
<dbReference type="AlphaFoldDB" id="A0A1C3XL16"/>
<keyword evidence="5 6" id="KW-0472">Membrane</keyword>
<evidence type="ECO:0000313" key="9">
    <source>
        <dbReference type="Proteomes" id="UP000183174"/>
    </source>
</evidence>
<proteinExistence type="inferred from homology"/>
<dbReference type="InterPro" id="IPR000620">
    <property type="entry name" value="EamA_dom"/>
</dbReference>
<evidence type="ECO:0000256" key="2">
    <source>
        <dbReference type="ARBA" id="ARBA00009853"/>
    </source>
</evidence>
<dbReference type="SUPFAM" id="SSF103481">
    <property type="entry name" value="Multidrug resistance efflux transporter EmrE"/>
    <property type="match status" value="2"/>
</dbReference>
<feature type="transmembrane region" description="Helical" evidence="6">
    <location>
        <begin position="126"/>
        <end position="147"/>
    </location>
</feature>
<protein>
    <submittedName>
        <fullName evidence="8">EamA-like transporter family protein</fullName>
    </submittedName>
</protein>
<dbReference type="EMBL" id="FMAE01000037">
    <property type="protein sequence ID" value="SCB52674.1"/>
    <property type="molecule type" value="Genomic_DNA"/>
</dbReference>
<feature type="transmembrane region" description="Helical" evidence="6">
    <location>
        <begin position="65"/>
        <end position="86"/>
    </location>
</feature>
<feature type="transmembrane region" description="Helical" evidence="6">
    <location>
        <begin position="154"/>
        <end position="174"/>
    </location>
</feature>
<feature type="transmembrane region" description="Helical" evidence="6">
    <location>
        <begin position="98"/>
        <end position="120"/>
    </location>
</feature>
<dbReference type="InterPro" id="IPR037185">
    <property type="entry name" value="EmrE-like"/>
</dbReference>
<evidence type="ECO:0000256" key="1">
    <source>
        <dbReference type="ARBA" id="ARBA00004141"/>
    </source>
</evidence>
<accession>A0A1C3XL16</accession>
<keyword evidence="3 6" id="KW-0812">Transmembrane</keyword>
<sequence>MFFTFTALSMIPLATVMALSYVAPIFVTILAIPMLGETVPLHRWAAVIIGFAGVLLVVHPDVSGISLGAVLSLAGALTAALAMIFIRRMADTESSTATAFYFTLAGVVVGAATLPFANVWPELADIPTLIAIGLVGGIGQILVTMAYQLGAASMVAPFGYVSLVFSLGIGFIIWGELPTMIELFGIFVITISGFVTAFYERQR</sequence>
<comment type="similarity">
    <text evidence="2">Belongs to the drug/metabolite transporter (DMT) superfamily. 10 TMS drug/metabolite exporter (DME) (TC 2.A.7.3) family.</text>
</comment>
<name>A0A1C3XL16_9BRAD</name>
<dbReference type="Gene3D" id="1.10.3730.20">
    <property type="match status" value="1"/>
</dbReference>
<keyword evidence="4 6" id="KW-1133">Transmembrane helix</keyword>
<feature type="domain" description="EamA" evidence="7">
    <location>
        <begin position="2"/>
        <end position="58"/>
    </location>
</feature>
<dbReference type="GO" id="GO:0016020">
    <property type="term" value="C:membrane"/>
    <property type="evidence" value="ECO:0007669"/>
    <property type="project" value="UniProtKB-SubCell"/>
</dbReference>
<dbReference type="Pfam" id="PF00892">
    <property type="entry name" value="EamA"/>
    <property type="match status" value="2"/>
</dbReference>